<name>A0A4R8V1Y7_9MICO</name>
<evidence type="ECO:0000313" key="12">
    <source>
        <dbReference type="Proteomes" id="UP000298173"/>
    </source>
</evidence>
<feature type="binding site" evidence="8">
    <location>
        <begin position="412"/>
        <end position="414"/>
    </location>
    <ligand>
        <name>GTP</name>
        <dbReference type="ChEBI" id="CHEBI:37565"/>
    </ligand>
</feature>
<dbReference type="InterPro" id="IPR018220">
    <property type="entry name" value="Adenylosuccin_syn_GTP-bd"/>
</dbReference>
<dbReference type="RefSeq" id="WP_134502091.1">
    <property type="nucleotide sequence ID" value="NZ_SOEY01000008.1"/>
</dbReference>
<dbReference type="InterPro" id="IPR027417">
    <property type="entry name" value="P-loop_NTPase"/>
</dbReference>
<keyword evidence="4 8" id="KW-0547">Nucleotide-binding</keyword>
<reference evidence="11 12" key="1">
    <citation type="submission" date="2019-03" db="EMBL/GenBank/DDBJ databases">
        <title>Genomics of glacier-inhabiting Cryobacterium strains.</title>
        <authorList>
            <person name="Liu Q."/>
            <person name="Xin Y.-H."/>
        </authorList>
    </citation>
    <scope>NUCLEOTIDE SEQUENCE [LARGE SCALE GENOMIC DNA]</scope>
    <source>
        <strain evidence="11 12">HLT2-23</strain>
    </source>
</reference>
<feature type="binding site" evidence="8">
    <location>
        <position position="40"/>
    </location>
    <ligand>
        <name>Mg(2+)</name>
        <dbReference type="ChEBI" id="CHEBI:18420"/>
    </ligand>
</feature>
<dbReference type="CDD" id="cd03108">
    <property type="entry name" value="AdSS"/>
    <property type="match status" value="1"/>
</dbReference>
<feature type="binding site" description="in other chain" evidence="8">
    <location>
        <position position="302"/>
    </location>
    <ligand>
        <name>IMP</name>
        <dbReference type="ChEBI" id="CHEBI:58053"/>
        <note>ligand shared between dimeric partners</note>
    </ligand>
</feature>
<dbReference type="NCBIfam" id="TIGR00184">
    <property type="entry name" value="purA"/>
    <property type="match status" value="1"/>
</dbReference>
<dbReference type="PROSITE" id="PS00513">
    <property type="entry name" value="ADENYLOSUCCIN_SYN_2"/>
    <property type="match status" value="1"/>
</dbReference>
<organism evidence="11 12">
    <name type="scientific">Cryobacterium glaciale</name>
    <dbReference type="NCBI Taxonomy" id="1259145"/>
    <lineage>
        <taxon>Bacteria</taxon>
        <taxon>Bacillati</taxon>
        <taxon>Actinomycetota</taxon>
        <taxon>Actinomycetes</taxon>
        <taxon>Micrococcales</taxon>
        <taxon>Microbacteriaceae</taxon>
        <taxon>Cryobacterium</taxon>
    </lineage>
</organism>
<feature type="binding site" description="in other chain" evidence="8">
    <location>
        <position position="128"/>
    </location>
    <ligand>
        <name>IMP</name>
        <dbReference type="ChEBI" id="CHEBI:58053"/>
        <note>ligand shared between dimeric partners</note>
    </ligand>
</feature>
<feature type="active site" description="Proton acceptor" evidence="8">
    <location>
        <position position="13"/>
    </location>
</feature>
<comment type="pathway">
    <text evidence="8 10">Purine metabolism; AMP biosynthesis via de novo pathway; AMP from IMP: step 1/2.</text>
</comment>
<dbReference type="EC" id="6.3.4.4" evidence="8 10"/>
<dbReference type="OrthoDB" id="9807553at2"/>
<dbReference type="HAMAP" id="MF_00011">
    <property type="entry name" value="Adenylosucc_synth"/>
    <property type="match status" value="1"/>
</dbReference>
<dbReference type="InterPro" id="IPR001114">
    <property type="entry name" value="Adenylosuccinate_synthetase"/>
</dbReference>
<dbReference type="UniPathway" id="UPA00075">
    <property type="reaction ID" value="UER00335"/>
</dbReference>
<evidence type="ECO:0000256" key="2">
    <source>
        <dbReference type="ARBA" id="ARBA00022598"/>
    </source>
</evidence>
<dbReference type="InterPro" id="IPR042111">
    <property type="entry name" value="Adenylosuccinate_synth_dom3"/>
</dbReference>
<evidence type="ECO:0000256" key="9">
    <source>
        <dbReference type="PROSITE-ProRule" id="PRU10134"/>
    </source>
</evidence>
<keyword evidence="5 8" id="KW-0658">Purine biosynthesis</keyword>
<feature type="binding site" description="in other chain" evidence="8">
    <location>
        <position position="223"/>
    </location>
    <ligand>
        <name>IMP</name>
        <dbReference type="ChEBI" id="CHEBI:58053"/>
        <note>ligand shared between dimeric partners</note>
    </ligand>
</feature>
<keyword evidence="7 8" id="KW-0342">GTP-binding</keyword>
<feature type="binding site" evidence="8">
    <location>
        <position position="304"/>
    </location>
    <ligand>
        <name>GTP</name>
        <dbReference type="ChEBI" id="CHEBI:37565"/>
    </ligand>
</feature>
<feature type="binding site" description="in other chain" evidence="8">
    <location>
        <begin position="38"/>
        <end position="41"/>
    </location>
    <ligand>
        <name>IMP</name>
        <dbReference type="ChEBI" id="CHEBI:58053"/>
        <note>ligand shared between dimeric partners</note>
    </ligand>
</feature>
<feature type="binding site" evidence="8">
    <location>
        <begin position="330"/>
        <end position="332"/>
    </location>
    <ligand>
        <name>GTP</name>
        <dbReference type="ChEBI" id="CHEBI:37565"/>
    </ligand>
</feature>
<dbReference type="FunFam" id="3.90.170.10:FF:000001">
    <property type="entry name" value="Adenylosuccinate synthetase"/>
    <property type="match status" value="1"/>
</dbReference>
<dbReference type="GO" id="GO:0005737">
    <property type="term" value="C:cytoplasm"/>
    <property type="evidence" value="ECO:0007669"/>
    <property type="project" value="UniProtKB-SubCell"/>
</dbReference>
<dbReference type="SUPFAM" id="SSF52540">
    <property type="entry name" value="P-loop containing nucleoside triphosphate hydrolases"/>
    <property type="match status" value="1"/>
</dbReference>
<dbReference type="InterPro" id="IPR042110">
    <property type="entry name" value="Adenylosuccinate_synth_dom2"/>
</dbReference>
<evidence type="ECO:0000256" key="5">
    <source>
        <dbReference type="ARBA" id="ARBA00022755"/>
    </source>
</evidence>
<dbReference type="PANTHER" id="PTHR11846:SF0">
    <property type="entry name" value="ADENYLOSUCCINATE SYNTHETASE"/>
    <property type="match status" value="1"/>
</dbReference>
<dbReference type="EMBL" id="SOEY01000008">
    <property type="protein sequence ID" value="TFB75404.1"/>
    <property type="molecule type" value="Genomic_DNA"/>
</dbReference>
<dbReference type="Gene3D" id="3.90.170.10">
    <property type="entry name" value="Adenylosuccinate Synthetase, subunit A, domain 3"/>
    <property type="match status" value="1"/>
</dbReference>
<evidence type="ECO:0000256" key="1">
    <source>
        <dbReference type="ARBA" id="ARBA00011738"/>
    </source>
</evidence>
<dbReference type="GO" id="GO:0046040">
    <property type="term" value="P:IMP metabolic process"/>
    <property type="evidence" value="ECO:0007669"/>
    <property type="project" value="TreeGrafter"/>
</dbReference>
<comment type="caution">
    <text evidence="11">The sequence shown here is derived from an EMBL/GenBank/DDBJ whole genome shotgun (WGS) entry which is preliminary data.</text>
</comment>
<dbReference type="NCBIfam" id="NF002223">
    <property type="entry name" value="PRK01117.1"/>
    <property type="match status" value="1"/>
</dbReference>
<feature type="binding site" evidence="8">
    <location>
        <position position="142"/>
    </location>
    <ligand>
        <name>IMP</name>
        <dbReference type="ChEBI" id="CHEBI:58053"/>
        <note>ligand shared between dimeric partners</note>
    </ligand>
</feature>
<dbReference type="Pfam" id="PF00709">
    <property type="entry name" value="Adenylsucc_synt"/>
    <property type="match status" value="1"/>
</dbReference>
<keyword evidence="3 8" id="KW-0479">Metal-binding</keyword>
<gene>
    <name evidence="8" type="primary">purA</name>
    <name evidence="11" type="ORF">E3O06_06175</name>
</gene>
<evidence type="ECO:0000256" key="8">
    <source>
        <dbReference type="HAMAP-Rule" id="MF_00011"/>
    </source>
</evidence>
<accession>A0A4R8V1Y7</accession>
<dbReference type="GO" id="GO:0000287">
    <property type="term" value="F:magnesium ion binding"/>
    <property type="evidence" value="ECO:0007669"/>
    <property type="project" value="UniProtKB-UniRule"/>
</dbReference>
<feature type="binding site" evidence="8">
    <location>
        <position position="13"/>
    </location>
    <ligand>
        <name>Mg(2+)</name>
        <dbReference type="ChEBI" id="CHEBI:18420"/>
    </ligand>
</feature>
<dbReference type="Proteomes" id="UP000298173">
    <property type="component" value="Unassembled WGS sequence"/>
</dbReference>
<dbReference type="GO" id="GO:0005525">
    <property type="term" value="F:GTP binding"/>
    <property type="evidence" value="ECO:0007669"/>
    <property type="project" value="UniProtKB-UniRule"/>
</dbReference>
<dbReference type="InterPro" id="IPR042109">
    <property type="entry name" value="Adenylosuccinate_synth_dom1"/>
</dbReference>
<feature type="binding site" evidence="8">
    <location>
        <begin position="40"/>
        <end position="42"/>
    </location>
    <ligand>
        <name>GTP</name>
        <dbReference type="ChEBI" id="CHEBI:37565"/>
    </ligand>
</feature>
<evidence type="ECO:0000256" key="7">
    <source>
        <dbReference type="ARBA" id="ARBA00023134"/>
    </source>
</evidence>
<dbReference type="GO" id="GO:0004019">
    <property type="term" value="F:adenylosuccinate synthase activity"/>
    <property type="evidence" value="ECO:0007669"/>
    <property type="project" value="UniProtKB-UniRule"/>
</dbReference>
<sequence length="428" mass="46390">MPAIVLIGAQWGDEGKGKATDLLGSRVDYVVKFNGGNNAGHTVVVGDEKYALHLLPSGILSPGVTPVIANGVVVDVEVLFEELDALSERGVDVSRLKVSLNAHVITAYHRTLDKVTERFLGKRQIGTTGRGIGPAYADKINRVGIRVQDLFDENILRQKVEGALDQKNHMLVKVYNRRAIEAEEIVTELLGYAERLRPMVTDTALLLHQALDDGKTVLFEGGQATMLDVDHGTYPFVTSSNATSGGAVTGSGIAPNRIDRVIAVVKAYTTRVGSGPFPTELFDESGEYLRANGFEFGTTTGRPRRCGWYDAPIARYTARINGVTDFVLTKLDVLTGLAEIPVCVAYSVDGVRVDEVPVSQSDFHHAVPIYENFPGWTEDITGVRAFEELPQAAQDYVLALESMSGSRVSAIGVGPDREAIVVRHDLID</sequence>
<feature type="binding site" evidence="8">
    <location>
        <begin position="12"/>
        <end position="18"/>
    </location>
    <ligand>
        <name>GTP</name>
        <dbReference type="ChEBI" id="CHEBI:37565"/>
    </ligand>
</feature>
<comment type="subcellular location">
    <subcellularLocation>
        <location evidence="8">Cytoplasm</location>
    </subcellularLocation>
</comment>
<dbReference type="Gene3D" id="1.10.300.10">
    <property type="entry name" value="Adenylosuccinate Synthetase, subunit A, domain 2"/>
    <property type="match status" value="1"/>
</dbReference>
<feature type="binding site" description="in other chain" evidence="8">
    <location>
        <begin position="13"/>
        <end position="16"/>
    </location>
    <ligand>
        <name>IMP</name>
        <dbReference type="ChEBI" id="CHEBI:58053"/>
        <note>ligand shared between dimeric partners</note>
    </ligand>
</feature>
<comment type="similarity">
    <text evidence="8 10">Belongs to the adenylosuccinate synthetase family.</text>
</comment>
<keyword evidence="6 8" id="KW-0460">Magnesium</keyword>
<keyword evidence="8" id="KW-0963">Cytoplasm</keyword>
<dbReference type="PANTHER" id="PTHR11846">
    <property type="entry name" value="ADENYLOSUCCINATE SYNTHETASE"/>
    <property type="match status" value="1"/>
</dbReference>
<feature type="binding site" description="in other chain" evidence="8">
    <location>
        <position position="238"/>
    </location>
    <ligand>
        <name>IMP</name>
        <dbReference type="ChEBI" id="CHEBI:58053"/>
        <note>ligand shared between dimeric partners</note>
    </ligand>
</feature>
<dbReference type="Gene3D" id="3.40.440.10">
    <property type="entry name" value="Adenylosuccinate Synthetase, subunit A, domain 1"/>
    <property type="match status" value="1"/>
</dbReference>
<evidence type="ECO:0000256" key="4">
    <source>
        <dbReference type="ARBA" id="ARBA00022741"/>
    </source>
</evidence>
<comment type="function">
    <text evidence="8">Plays an important role in the de novo pathway of purine nucleotide biosynthesis. Catalyzes the first committed step in the biosynthesis of AMP from IMP.</text>
</comment>
<keyword evidence="2 8" id="KW-0436">Ligase</keyword>
<feature type="active site" evidence="9">
    <location>
        <position position="139"/>
    </location>
</feature>
<feature type="binding site" evidence="8">
    <location>
        <begin position="298"/>
        <end position="304"/>
    </location>
    <ligand>
        <name>substrate</name>
    </ligand>
</feature>
<proteinExistence type="inferred from homology"/>
<evidence type="ECO:0000256" key="10">
    <source>
        <dbReference type="RuleBase" id="RU000520"/>
    </source>
</evidence>
<protein>
    <recommendedName>
        <fullName evidence="8 10">Adenylosuccinate synthetase</fullName>
        <shortName evidence="8">AMPSase</shortName>
        <shortName evidence="8">AdSS</shortName>
        <ecNumber evidence="8 10">6.3.4.4</ecNumber>
    </recommendedName>
    <alternativeName>
        <fullName evidence="8">IMP--aspartate ligase</fullName>
    </alternativeName>
</protein>
<evidence type="ECO:0000256" key="6">
    <source>
        <dbReference type="ARBA" id="ARBA00022842"/>
    </source>
</evidence>
<dbReference type="PROSITE" id="PS01266">
    <property type="entry name" value="ADENYLOSUCCIN_SYN_1"/>
    <property type="match status" value="1"/>
</dbReference>
<comment type="subunit">
    <text evidence="1 8">Homodimer.</text>
</comment>
<dbReference type="InterPro" id="IPR033128">
    <property type="entry name" value="Adenylosuccin_syn_Lys_AS"/>
</dbReference>
<keyword evidence="12" id="KW-1185">Reference proteome</keyword>
<dbReference type="SMART" id="SM00788">
    <property type="entry name" value="Adenylsucc_synt"/>
    <property type="match status" value="1"/>
</dbReference>
<evidence type="ECO:0000313" key="11">
    <source>
        <dbReference type="EMBL" id="TFB75404.1"/>
    </source>
</evidence>
<dbReference type="AlphaFoldDB" id="A0A4R8V1Y7"/>
<feature type="active site" description="Proton donor" evidence="8">
    <location>
        <position position="41"/>
    </location>
</feature>
<comment type="catalytic activity">
    <reaction evidence="8 10">
        <text>IMP + L-aspartate + GTP = N(6)-(1,2-dicarboxyethyl)-AMP + GDP + phosphate + 2 H(+)</text>
        <dbReference type="Rhea" id="RHEA:15753"/>
        <dbReference type="ChEBI" id="CHEBI:15378"/>
        <dbReference type="ChEBI" id="CHEBI:29991"/>
        <dbReference type="ChEBI" id="CHEBI:37565"/>
        <dbReference type="ChEBI" id="CHEBI:43474"/>
        <dbReference type="ChEBI" id="CHEBI:57567"/>
        <dbReference type="ChEBI" id="CHEBI:58053"/>
        <dbReference type="ChEBI" id="CHEBI:58189"/>
        <dbReference type="EC" id="6.3.4.4"/>
    </reaction>
</comment>
<dbReference type="GO" id="GO:0044208">
    <property type="term" value="P:'de novo' AMP biosynthetic process"/>
    <property type="evidence" value="ECO:0007669"/>
    <property type="project" value="UniProtKB-UniRule"/>
</dbReference>
<comment type="cofactor">
    <cofactor evidence="8">
        <name>Mg(2+)</name>
        <dbReference type="ChEBI" id="CHEBI:18420"/>
    </cofactor>
    <text evidence="8">Binds 1 Mg(2+) ion per subunit.</text>
</comment>
<evidence type="ECO:0000256" key="3">
    <source>
        <dbReference type="ARBA" id="ARBA00022723"/>
    </source>
</evidence>
<dbReference type="FunFam" id="1.10.300.10:FF:000001">
    <property type="entry name" value="Adenylosuccinate synthetase"/>
    <property type="match status" value="1"/>
</dbReference>